<evidence type="ECO:0000313" key="2">
    <source>
        <dbReference type="Proteomes" id="UP000439903"/>
    </source>
</evidence>
<proteinExistence type="predicted"/>
<comment type="caution">
    <text evidence="1">The sequence shown here is derived from an EMBL/GenBank/DDBJ whole genome shotgun (WGS) entry which is preliminary data.</text>
</comment>
<dbReference type="AlphaFoldDB" id="A0A8H4B682"/>
<accession>A0A8H4B682</accession>
<sequence length="89" mass="9494">MAGLLYAGGNPPAGAKHLTCGCRNTNWVENWNATNDRQNICINCSNIKYKEAGLKAKASLAFGEHIPGFAPDPTHLVNTAIFAINANPL</sequence>
<reference evidence="1 2" key="1">
    <citation type="journal article" date="2019" name="Environ. Microbiol.">
        <title>At the nexus of three kingdoms: the genome of the mycorrhizal fungus Gigaspora margarita provides insights into plant, endobacterial and fungal interactions.</title>
        <authorList>
            <person name="Venice F."/>
            <person name="Ghignone S."/>
            <person name="Salvioli di Fossalunga A."/>
            <person name="Amselem J."/>
            <person name="Novero M."/>
            <person name="Xianan X."/>
            <person name="Sedzielewska Toro K."/>
            <person name="Morin E."/>
            <person name="Lipzen A."/>
            <person name="Grigoriev I.V."/>
            <person name="Henrissat B."/>
            <person name="Martin F.M."/>
            <person name="Bonfante P."/>
        </authorList>
    </citation>
    <scope>NUCLEOTIDE SEQUENCE [LARGE SCALE GENOMIC DNA]</scope>
    <source>
        <strain evidence="1 2">BEG34</strain>
    </source>
</reference>
<protein>
    <submittedName>
        <fullName evidence="1">Uncharacterized protein</fullName>
    </submittedName>
</protein>
<gene>
    <name evidence="1" type="ORF">F8M41_000019</name>
</gene>
<name>A0A8H4B682_GIGMA</name>
<keyword evidence="2" id="KW-1185">Reference proteome</keyword>
<organism evidence="1 2">
    <name type="scientific">Gigaspora margarita</name>
    <dbReference type="NCBI Taxonomy" id="4874"/>
    <lineage>
        <taxon>Eukaryota</taxon>
        <taxon>Fungi</taxon>
        <taxon>Fungi incertae sedis</taxon>
        <taxon>Mucoromycota</taxon>
        <taxon>Glomeromycotina</taxon>
        <taxon>Glomeromycetes</taxon>
        <taxon>Diversisporales</taxon>
        <taxon>Gigasporaceae</taxon>
        <taxon>Gigaspora</taxon>
    </lineage>
</organism>
<dbReference type="Proteomes" id="UP000439903">
    <property type="component" value="Unassembled WGS sequence"/>
</dbReference>
<evidence type="ECO:0000313" key="1">
    <source>
        <dbReference type="EMBL" id="KAF0562511.1"/>
    </source>
</evidence>
<dbReference type="EMBL" id="WTPW01000001">
    <property type="protein sequence ID" value="KAF0562511.1"/>
    <property type="molecule type" value="Genomic_DNA"/>
</dbReference>